<dbReference type="Pfam" id="PF16407">
    <property type="entry name" value="PKD_2"/>
    <property type="match status" value="1"/>
</dbReference>
<dbReference type="Gene3D" id="2.130.10.10">
    <property type="entry name" value="YVTN repeat-like/Quinoprotein amine dehydrogenase"/>
    <property type="match status" value="1"/>
</dbReference>
<name>A0A420GA03_9SPHI</name>
<evidence type="ECO:0000313" key="2">
    <source>
        <dbReference type="Proteomes" id="UP000286402"/>
    </source>
</evidence>
<evidence type="ECO:0000313" key="1">
    <source>
        <dbReference type="EMBL" id="RKF42014.1"/>
    </source>
</evidence>
<dbReference type="Proteomes" id="UP000286402">
    <property type="component" value="Unassembled WGS sequence"/>
</dbReference>
<dbReference type="RefSeq" id="WP_120332419.1">
    <property type="nucleotide sequence ID" value="NZ_CP070350.1"/>
</dbReference>
<gene>
    <name evidence="1" type="ORF">BCY89_00460</name>
</gene>
<dbReference type="AlphaFoldDB" id="A0A420GA03"/>
<proteinExistence type="predicted"/>
<dbReference type="InterPro" id="IPR032183">
    <property type="entry name" value="PKD-like"/>
</dbReference>
<organism evidence="1 2">
    <name type="scientific">Sphingobacterium siyangense</name>
    <dbReference type="NCBI Taxonomy" id="459529"/>
    <lineage>
        <taxon>Bacteria</taxon>
        <taxon>Pseudomonadati</taxon>
        <taxon>Bacteroidota</taxon>
        <taxon>Sphingobacteriia</taxon>
        <taxon>Sphingobacteriales</taxon>
        <taxon>Sphingobacteriaceae</taxon>
        <taxon>Sphingobacterium</taxon>
    </lineage>
</organism>
<accession>A0A420GA03</accession>
<protein>
    <recommendedName>
        <fullName evidence="3">PKD family protein</fullName>
    </recommendedName>
</protein>
<keyword evidence="2" id="KW-1185">Reference proteome</keyword>
<dbReference type="SUPFAM" id="SSF101908">
    <property type="entry name" value="Putative isomerase YbhE"/>
    <property type="match status" value="1"/>
</dbReference>
<dbReference type="InterPro" id="IPR015943">
    <property type="entry name" value="WD40/YVTN_repeat-like_dom_sf"/>
</dbReference>
<reference evidence="1 2" key="1">
    <citation type="submission" date="2016-07" db="EMBL/GenBank/DDBJ databases">
        <title>Genome analysis of Sphingobacterium siyangense T12B17.</title>
        <authorList>
            <person name="Xu D."/>
            <person name="Su Y."/>
            <person name="Zheng S."/>
        </authorList>
    </citation>
    <scope>NUCLEOTIDE SEQUENCE [LARGE SCALE GENOMIC DNA]</scope>
    <source>
        <strain evidence="1 2">T12B17</strain>
    </source>
</reference>
<dbReference type="EMBL" id="MCAQ01000001">
    <property type="protein sequence ID" value="RKF42014.1"/>
    <property type="molecule type" value="Genomic_DNA"/>
</dbReference>
<evidence type="ECO:0008006" key="3">
    <source>
        <dbReference type="Google" id="ProtNLM"/>
    </source>
</evidence>
<comment type="caution">
    <text evidence="1">The sequence shown here is derived from an EMBL/GenBank/DDBJ whole genome shotgun (WGS) entry which is preliminary data.</text>
</comment>
<sequence length="483" mass="54020">MKRNLNRLRAILFFAIVSLTLLAFESCYKDKGNYAIDMPDGPQITGLDTLYEASVGDSLIIIPKITGIDAASVKCNWRIDVPEALVPEANHYEGPALRIVFGLQAKRYTARLTVTNTGNGMKYFYNFKIQGTTAFSRGSLVLSVENGVSKLSFIKPDNTVQPNIYEAINGEPLPVDPMHIHYLKNQFTGNTPLGYWIISKQAGVRLDVNNLVKEAVKPGTLHDNFFLAPSTIAVGSLFAHPQGVMMGVINDKFYGGTTNTWDQSNTYGMFGTYADGDYALAPEVVLTTVDNNYSVIAFEKNKKQFVRINIYGSPMYFGTQYSPVNTEIFDPTQVGMDLIKMVQINNTDTYAYTKDGSGHIYELKFNANFNGPFMITAIHKKIFIKQEWINAETKLVATRNGYIYVAYKNQVFRYNPLNQQVDLLKTTIKSDISMLKLEDDENTLIAGAEGALYYMDIRVGKNGELLKTIEGLPGNPVDMTWRN</sequence>